<dbReference type="Pfam" id="PF07396">
    <property type="entry name" value="Porin_O_P"/>
    <property type="match status" value="1"/>
</dbReference>
<proteinExistence type="predicted"/>
<keyword evidence="3" id="KW-1185">Reference proteome</keyword>
<accession>A0A2T5GTZ2</accession>
<gene>
    <name evidence="2" type="ORF">C8J26_1062</name>
</gene>
<protein>
    <submittedName>
        <fullName evidence="2">Phosphate-selective porin</fullName>
    </submittedName>
</protein>
<dbReference type="Proteomes" id="UP000244189">
    <property type="component" value="Unassembled WGS sequence"/>
</dbReference>
<evidence type="ECO:0000256" key="1">
    <source>
        <dbReference type="SAM" id="MobiDB-lite"/>
    </source>
</evidence>
<name>A0A2T5GTZ2_9SPHN</name>
<feature type="compositionally biased region" description="Low complexity" evidence="1">
    <location>
        <begin position="91"/>
        <end position="102"/>
    </location>
</feature>
<evidence type="ECO:0000313" key="3">
    <source>
        <dbReference type="Proteomes" id="UP000244189"/>
    </source>
</evidence>
<organism evidence="2 3">
    <name type="scientific">Sphingomonas aurantiaca</name>
    <dbReference type="NCBI Taxonomy" id="185949"/>
    <lineage>
        <taxon>Bacteria</taxon>
        <taxon>Pseudomonadati</taxon>
        <taxon>Pseudomonadota</taxon>
        <taxon>Alphaproteobacteria</taxon>
        <taxon>Sphingomonadales</taxon>
        <taxon>Sphingomonadaceae</taxon>
        <taxon>Sphingomonas</taxon>
    </lineage>
</organism>
<dbReference type="InterPro" id="IPR010870">
    <property type="entry name" value="Porin_O/P"/>
</dbReference>
<evidence type="ECO:0000313" key="2">
    <source>
        <dbReference type="EMBL" id="PTQ62778.1"/>
    </source>
</evidence>
<dbReference type="EMBL" id="QAOG01000001">
    <property type="protein sequence ID" value="PTQ62778.1"/>
    <property type="molecule type" value="Genomic_DNA"/>
</dbReference>
<comment type="caution">
    <text evidence="2">The sequence shown here is derived from an EMBL/GenBank/DDBJ whole genome shotgun (WGS) entry which is preliminary data.</text>
</comment>
<feature type="region of interest" description="Disordered" evidence="1">
    <location>
        <begin position="84"/>
        <end position="131"/>
    </location>
</feature>
<dbReference type="RefSeq" id="WP_107956942.1">
    <property type="nucleotide sequence ID" value="NZ_QAOG01000001.1"/>
</dbReference>
<dbReference type="AlphaFoldDB" id="A0A2T5GTZ2"/>
<reference evidence="2 3" key="1">
    <citation type="submission" date="2018-04" db="EMBL/GenBank/DDBJ databases">
        <title>Genomic Encyclopedia of Type Strains, Phase III (KMG-III): the genomes of soil and plant-associated and newly described type strains.</title>
        <authorList>
            <person name="Whitman W."/>
        </authorList>
    </citation>
    <scope>NUCLEOTIDE SEQUENCE [LARGE SCALE GENOMIC DNA]</scope>
    <source>
        <strain evidence="2 3">MA101b</strain>
    </source>
</reference>
<dbReference type="SUPFAM" id="SSF56935">
    <property type="entry name" value="Porins"/>
    <property type="match status" value="1"/>
</dbReference>
<feature type="compositionally biased region" description="Low complexity" evidence="1">
    <location>
        <begin position="110"/>
        <end position="131"/>
    </location>
</feature>
<sequence length="516" mass="56874">MNSSQHVEAPVAPWRHIPKAALSVTSDCASRTLRRRSRRLIAIAGSLTLPVAPASAQTVQDLQRQIDELKATIAELKAAQAVPTGRASREAAPAVPATAAPTEMARRVEPSTTAPPAQPAPAQQLAAAPTKPKPAWYDRITLRGYTQLRFNEILSGDRTAPEGRSRLRSVHDGAIGDNNNFSLRRVRVVLQGDLSDRVSFYLQPDFAVNVSNQSVGERREGFAQLRDAYVDTFLDADRSLRLRFGQSKVPFGWENMQSSSNRLTLDRSDGINSAVPGERDLGIVAYYTPPRVQRVWDRLEEDGQKLFGNYGAFGVGVYNGQGISRTENNDGVATVAMATWPFALDGLGSAFAGQVLEAGGAAIRNRVQVEQRSGGVSSAAFADERLGIHAILYPQPIGFQAEWNWGRGPEYDRASQSIRTKPLNGGYVQTMGRVKASPLGPFMPYARWQYYRGGWKALPNAPRLETDELELGIEFQPTPPIELTIAYSRMTRREADERREGRADGNLIRTQLQWNY</sequence>
<dbReference type="InterPro" id="IPR023614">
    <property type="entry name" value="Porin_dom_sf"/>
</dbReference>
<dbReference type="Gene3D" id="2.40.160.10">
    <property type="entry name" value="Porin"/>
    <property type="match status" value="1"/>
</dbReference>